<evidence type="ECO:0000313" key="2">
    <source>
        <dbReference type="Proteomes" id="UP001360560"/>
    </source>
</evidence>
<gene>
    <name evidence="1" type="ORF">DASC09_054740</name>
</gene>
<organism evidence="1 2">
    <name type="scientific">Saccharomycopsis crataegensis</name>
    <dbReference type="NCBI Taxonomy" id="43959"/>
    <lineage>
        <taxon>Eukaryota</taxon>
        <taxon>Fungi</taxon>
        <taxon>Dikarya</taxon>
        <taxon>Ascomycota</taxon>
        <taxon>Saccharomycotina</taxon>
        <taxon>Saccharomycetes</taxon>
        <taxon>Saccharomycopsidaceae</taxon>
        <taxon>Saccharomycopsis</taxon>
    </lineage>
</organism>
<comment type="caution">
    <text evidence="1">The sequence shown here is derived from an EMBL/GenBank/DDBJ whole genome shotgun (WGS) entry which is preliminary data.</text>
</comment>
<dbReference type="GeneID" id="90076124"/>
<evidence type="ECO:0000313" key="1">
    <source>
        <dbReference type="EMBL" id="GMM38135.1"/>
    </source>
</evidence>
<dbReference type="AlphaFoldDB" id="A0AAV5QVC8"/>
<name>A0AAV5QVC8_9ASCO</name>
<accession>A0AAV5QVC8</accession>
<proteinExistence type="predicted"/>
<sequence length="229" mass="27399">MFSYNKLYNIYAAAYFHSYKELSSYKEINSLLKSNSFNSCLIRGIIHDYDFAIFVYNKFSSLLTLEVKQFIVSRMIMSNDIRPYLIKKYKPKFIWYPNLPSDDTLSKLSQYDIDLSVVYLLKNKSYNFNKNKSLYLFAKMLNNSHLIKHSDFIEDDISPSYYLPNLKQDVPLLTKEEYINTFSNSSSFIDEFVFIYTFSQDVKFIYDVPLYNDYDFKSNFDYNKYMIIN</sequence>
<dbReference type="RefSeq" id="XP_064855131.1">
    <property type="nucleotide sequence ID" value="XM_064999059.1"/>
</dbReference>
<dbReference type="EMBL" id="BTFZ01000017">
    <property type="protein sequence ID" value="GMM38135.1"/>
    <property type="molecule type" value="Genomic_DNA"/>
</dbReference>
<dbReference type="Proteomes" id="UP001360560">
    <property type="component" value="Unassembled WGS sequence"/>
</dbReference>
<protein>
    <submittedName>
        <fullName evidence="1">Uncharacterized protein</fullName>
    </submittedName>
</protein>
<keyword evidence="2" id="KW-1185">Reference proteome</keyword>
<reference evidence="1 2" key="1">
    <citation type="journal article" date="2023" name="Elife">
        <title>Identification of key yeast species and microbe-microbe interactions impacting larval growth of Drosophila in the wild.</title>
        <authorList>
            <person name="Mure A."/>
            <person name="Sugiura Y."/>
            <person name="Maeda R."/>
            <person name="Honda K."/>
            <person name="Sakurai N."/>
            <person name="Takahashi Y."/>
            <person name="Watada M."/>
            <person name="Katoh T."/>
            <person name="Gotoh A."/>
            <person name="Gotoh Y."/>
            <person name="Taniguchi I."/>
            <person name="Nakamura K."/>
            <person name="Hayashi T."/>
            <person name="Katayama T."/>
            <person name="Uemura T."/>
            <person name="Hattori Y."/>
        </authorList>
    </citation>
    <scope>NUCLEOTIDE SEQUENCE [LARGE SCALE GENOMIC DNA]</scope>
    <source>
        <strain evidence="1 2">SC-9</strain>
    </source>
</reference>